<name>A0ABR4HJU5_9EURO</name>
<evidence type="ECO:0000256" key="11">
    <source>
        <dbReference type="ARBA" id="ARBA00023160"/>
    </source>
</evidence>
<comment type="catalytic activity">
    <reaction evidence="12">
        <text>a very-long-chain (3R)-3-hydroxyacyl-CoA + NADP(+) = a very-long-chain 3-oxoacyl-CoA + NADPH + H(+)</text>
        <dbReference type="Rhea" id="RHEA:48680"/>
        <dbReference type="ChEBI" id="CHEBI:15378"/>
        <dbReference type="ChEBI" id="CHEBI:57783"/>
        <dbReference type="ChEBI" id="CHEBI:58349"/>
        <dbReference type="ChEBI" id="CHEBI:85440"/>
        <dbReference type="ChEBI" id="CHEBI:90725"/>
        <dbReference type="EC" id="1.1.1.330"/>
    </reaction>
</comment>
<dbReference type="InterPro" id="IPR020904">
    <property type="entry name" value="Sc_DH/Rdtase_CS"/>
</dbReference>
<comment type="subcellular location">
    <subcellularLocation>
        <location evidence="12">Endoplasmic reticulum membrane</location>
        <topology evidence="12">Single-pass membrane protein</topology>
    </subcellularLocation>
</comment>
<keyword evidence="4 12" id="KW-0256">Endoplasmic reticulum</keyword>
<dbReference type="Pfam" id="PF00106">
    <property type="entry name" value="adh_short"/>
    <property type="match status" value="1"/>
</dbReference>
<dbReference type="Gene3D" id="3.40.50.720">
    <property type="entry name" value="NAD(P)-binding Rossmann-like Domain"/>
    <property type="match status" value="1"/>
</dbReference>
<keyword evidence="2 12" id="KW-0444">Lipid biosynthesis</keyword>
<keyword evidence="10 12" id="KW-0472">Membrane</keyword>
<gene>
    <name evidence="13" type="ORF">BJX63DRAFT_154980</name>
</gene>
<feature type="active site" description="Proton acceptor" evidence="12">
    <location>
        <position position="220"/>
    </location>
</feature>
<dbReference type="HAMAP" id="MF_03107">
    <property type="entry name" value="3_ketoreductase"/>
    <property type="match status" value="1"/>
</dbReference>
<evidence type="ECO:0000256" key="10">
    <source>
        <dbReference type="ARBA" id="ARBA00023136"/>
    </source>
</evidence>
<evidence type="ECO:0000256" key="3">
    <source>
        <dbReference type="ARBA" id="ARBA00022692"/>
    </source>
</evidence>
<evidence type="ECO:0000256" key="7">
    <source>
        <dbReference type="ARBA" id="ARBA00022989"/>
    </source>
</evidence>
<reference evidence="13 14" key="1">
    <citation type="submission" date="2024-07" db="EMBL/GenBank/DDBJ databases">
        <title>Section-level genome sequencing and comparative genomics of Aspergillus sections Usti and Cavernicolus.</title>
        <authorList>
            <consortium name="Lawrence Berkeley National Laboratory"/>
            <person name="Nybo J.L."/>
            <person name="Vesth T.C."/>
            <person name="Theobald S."/>
            <person name="Frisvad J.C."/>
            <person name="Larsen T.O."/>
            <person name="Kjaerboelling I."/>
            <person name="Rothschild-Mancinelli K."/>
            <person name="Lyhne E.K."/>
            <person name="Kogle M.E."/>
            <person name="Barry K."/>
            <person name="Clum A."/>
            <person name="Na H."/>
            <person name="Ledsgaard L."/>
            <person name="Lin J."/>
            <person name="Lipzen A."/>
            <person name="Kuo A."/>
            <person name="Riley R."/>
            <person name="Mondo S."/>
            <person name="Labutti K."/>
            <person name="Haridas S."/>
            <person name="Pangalinan J."/>
            <person name="Salamov A.A."/>
            <person name="Simmons B.A."/>
            <person name="Magnuson J.K."/>
            <person name="Chen J."/>
            <person name="Drula E."/>
            <person name="Henrissat B."/>
            <person name="Wiebenga A."/>
            <person name="Lubbers R.J."/>
            <person name="Gomes A.C."/>
            <person name="Makela M.R."/>
            <person name="Stajich J."/>
            <person name="Grigoriev I.V."/>
            <person name="Mortensen U.H."/>
            <person name="De Vries R.P."/>
            <person name="Baker S.E."/>
            <person name="Andersen M.R."/>
        </authorList>
    </citation>
    <scope>NUCLEOTIDE SEQUENCE [LARGE SCALE GENOMIC DNA]</scope>
    <source>
        <strain evidence="13 14">CBS 588.65</strain>
    </source>
</reference>
<evidence type="ECO:0000256" key="9">
    <source>
        <dbReference type="ARBA" id="ARBA00023098"/>
    </source>
</evidence>
<evidence type="ECO:0000256" key="8">
    <source>
        <dbReference type="ARBA" id="ARBA00023002"/>
    </source>
</evidence>
<feature type="binding site" evidence="12">
    <location>
        <position position="207"/>
    </location>
    <ligand>
        <name>substrate</name>
    </ligand>
</feature>
<accession>A0ABR4HJU5</accession>
<evidence type="ECO:0000313" key="13">
    <source>
        <dbReference type="EMBL" id="KAL2815657.1"/>
    </source>
</evidence>
<dbReference type="InterPro" id="IPR002347">
    <property type="entry name" value="SDR_fam"/>
</dbReference>
<keyword evidence="6 12" id="KW-0521">NADP</keyword>
<dbReference type="InterPro" id="IPR027533">
    <property type="entry name" value="3_ketoreductase_fungal"/>
</dbReference>
<proteinExistence type="inferred from homology"/>
<evidence type="ECO:0000256" key="5">
    <source>
        <dbReference type="ARBA" id="ARBA00022832"/>
    </source>
</evidence>
<keyword evidence="7 12" id="KW-1133">Transmembrane helix</keyword>
<comment type="similarity">
    <text evidence="12">Belongs to the short-chain dehydrogenases/reductases (SDR) family.</text>
</comment>
<organism evidence="13 14">
    <name type="scientific">Aspergillus granulosus</name>
    <dbReference type="NCBI Taxonomy" id="176169"/>
    <lineage>
        <taxon>Eukaryota</taxon>
        <taxon>Fungi</taxon>
        <taxon>Dikarya</taxon>
        <taxon>Ascomycota</taxon>
        <taxon>Pezizomycotina</taxon>
        <taxon>Eurotiomycetes</taxon>
        <taxon>Eurotiomycetidae</taxon>
        <taxon>Eurotiales</taxon>
        <taxon>Aspergillaceae</taxon>
        <taxon>Aspergillus</taxon>
        <taxon>Aspergillus subgen. Nidulantes</taxon>
    </lineage>
</organism>
<dbReference type="EC" id="1.1.1.330" evidence="12"/>
<evidence type="ECO:0000256" key="12">
    <source>
        <dbReference type="HAMAP-Rule" id="MF_03107"/>
    </source>
</evidence>
<evidence type="ECO:0000256" key="1">
    <source>
        <dbReference type="ARBA" id="ARBA00005194"/>
    </source>
</evidence>
<dbReference type="EMBL" id="JBFXLT010000026">
    <property type="protein sequence ID" value="KAL2815657.1"/>
    <property type="molecule type" value="Genomic_DNA"/>
</dbReference>
<keyword evidence="14" id="KW-1185">Reference proteome</keyword>
<dbReference type="CDD" id="cd05356">
    <property type="entry name" value="17beta-HSD1_like_SDR_c"/>
    <property type="match status" value="1"/>
</dbReference>
<evidence type="ECO:0000256" key="2">
    <source>
        <dbReference type="ARBA" id="ARBA00022516"/>
    </source>
</evidence>
<comment type="pathway">
    <text evidence="1">Lipid metabolism; fatty acid biosynthesis.</text>
</comment>
<dbReference type="Proteomes" id="UP001610334">
    <property type="component" value="Unassembled WGS sequence"/>
</dbReference>
<evidence type="ECO:0000256" key="6">
    <source>
        <dbReference type="ARBA" id="ARBA00022857"/>
    </source>
</evidence>
<sequence>MDFLKDTKFCLSNLEFNVAPGWQSVAASALLAAGGWFAISRAWTLIRVLLNLFILPGKSLRSFGPKGSWAVVTGASDGLGKEFALQIARAGYNIVLVSRTASKLTALTDEITSKYPAVQTKVLAMDFARNEDQDYEKLKAILGDLDVAILVNNVGKSHSIPVPFALTPEDEMTDIITINCLGTLRVTQLVVPGMIQRKRGLILTMGSFGGLLPTPLLATYSGSKAFLQQWSTALGSELQPHGITVELVQAYLITSAMSKIRRTSALIPNPRAFVKATLSKIGNNGGSPTYAYSSSPYWSHGLVAYLATCVVSPMSKWLTNQNKGMHESIRKRALRKAERENAKKSS</sequence>
<protein>
    <recommendedName>
        <fullName evidence="12">Very-long-chain 3-oxoacyl-CoA reductase</fullName>
        <ecNumber evidence="12">1.1.1.330</ecNumber>
    </recommendedName>
    <alternativeName>
        <fullName evidence="12">3-ketoacyl-CoA reductase</fullName>
        <shortName evidence="12">3-ketoreductase</shortName>
        <shortName evidence="12">KAR</shortName>
    </alternativeName>
    <alternativeName>
        <fullName evidence="12">Microsomal beta-keto-reductase</fullName>
    </alternativeName>
</protein>
<comment type="function">
    <text evidence="12">Component of the microsomal membrane bound fatty acid elongation system, which produces the 26-carbon very long-chain fatty acids (VLCFA) from palmitate. Catalyzes the reduction of the 3-ketoacyl-CoA intermediate that is formed in each cycle of fatty acid elongation. VLCFAs serve as precursors for ceramide and sphingolipids.</text>
</comment>
<dbReference type="InterPro" id="IPR036291">
    <property type="entry name" value="NAD(P)-bd_dom_sf"/>
</dbReference>
<dbReference type="PANTHER" id="PTHR43086:SF2">
    <property type="entry name" value="HYDROXYSTEROID DEHYDROGENASE-LIKE PROTEIN 1"/>
    <property type="match status" value="1"/>
</dbReference>
<keyword evidence="8 12" id="KW-0560">Oxidoreductase</keyword>
<dbReference type="PANTHER" id="PTHR43086">
    <property type="entry name" value="VERY-LONG-CHAIN 3-OXOOACYL-COA REDUCTASE"/>
    <property type="match status" value="1"/>
</dbReference>
<keyword evidence="3 12" id="KW-0812">Transmembrane</keyword>
<evidence type="ECO:0000256" key="4">
    <source>
        <dbReference type="ARBA" id="ARBA00022824"/>
    </source>
</evidence>
<keyword evidence="11 12" id="KW-0275">Fatty acid biosynthesis</keyword>
<dbReference type="SUPFAM" id="SSF51735">
    <property type="entry name" value="NAD(P)-binding Rossmann-fold domains"/>
    <property type="match status" value="1"/>
</dbReference>
<dbReference type="PRINTS" id="PR00081">
    <property type="entry name" value="GDHRDH"/>
</dbReference>
<evidence type="ECO:0000313" key="14">
    <source>
        <dbReference type="Proteomes" id="UP001610334"/>
    </source>
</evidence>
<keyword evidence="5 12" id="KW-0276">Fatty acid metabolism</keyword>
<dbReference type="PIRSF" id="PIRSF000126">
    <property type="entry name" value="11-beta-HSD1"/>
    <property type="match status" value="1"/>
</dbReference>
<comment type="caution">
    <text evidence="13">The sequence shown here is derived from an EMBL/GenBank/DDBJ whole genome shotgun (WGS) entry which is preliminary data.</text>
</comment>
<keyword evidence="9 12" id="KW-0443">Lipid metabolism</keyword>
<dbReference type="PROSITE" id="PS00061">
    <property type="entry name" value="ADH_SHORT"/>
    <property type="match status" value="1"/>
</dbReference>